<evidence type="ECO:0000313" key="1">
    <source>
        <dbReference type="EMBL" id="KFN50644.1"/>
    </source>
</evidence>
<gene>
    <name evidence="1" type="ORF">P873_05650</name>
</gene>
<keyword evidence="2" id="KW-1185">Reference proteome</keyword>
<reference evidence="1 2" key="1">
    <citation type="submission" date="2013-09" db="EMBL/GenBank/DDBJ databases">
        <title>Genome sequencing of Arenimonas composti.</title>
        <authorList>
            <person name="Chen F."/>
            <person name="Wang G."/>
        </authorList>
    </citation>
    <scope>NUCLEOTIDE SEQUENCE [LARGE SCALE GENOMIC DNA]</scope>
    <source>
        <strain evidence="1 2">TR7-09</strain>
    </source>
</reference>
<dbReference type="Proteomes" id="UP000029391">
    <property type="component" value="Unassembled WGS sequence"/>
</dbReference>
<comment type="caution">
    <text evidence="1">The sequence shown here is derived from an EMBL/GenBank/DDBJ whole genome shotgun (WGS) entry which is preliminary data.</text>
</comment>
<dbReference type="EMBL" id="AWXU01000017">
    <property type="protein sequence ID" value="KFN50644.1"/>
    <property type="molecule type" value="Genomic_DNA"/>
</dbReference>
<organism evidence="1 2">
    <name type="scientific">Arenimonas composti TR7-09 = DSM 18010</name>
    <dbReference type="NCBI Taxonomy" id="1121013"/>
    <lineage>
        <taxon>Bacteria</taxon>
        <taxon>Pseudomonadati</taxon>
        <taxon>Pseudomonadota</taxon>
        <taxon>Gammaproteobacteria</taxon>
        <taxon>Lysobacterales</taxon>
        <taxon>Lysobacteraceae</taxon>
        <taxon>Arenimonas</taxon>
    </lineage>
</organism>
<accession>A0A091BIN2</accession>
<name>A0A091BIN2_9GAMM</name>
<dbReference type="AlphaFoldDB" id="A0A091BIN2"/>
<sequence>MPPDPIGTVVSPRGCDDIYHDRISAAFSHLDLSGDAASVRRRIVAALPLEEARVIAGVRDAVSVARRNSVEVGQIAPLEVQAFRALSTGFREIAVCDKGASQLQMYALANAIYAFVASKRSDADTLLTGDIERQHPEEALGNVLLSLIRLE</sequence>
<proteinExistence type="predicted"/>
<protein>
    <submittedName>
        <fullName evidence="1">Uncharacterized protein</fullName>
    </submittedName>
</protein>
<dbReference type="RefSeq" id="WP_043797230.1">
    <property type="nucleotide sequence ID" value="NZ_AUFF01000006.1"/>
</dbReference>
<evidence type="ECO:0000313" key="2">
    <source>
        <dbReference type="Proteomes" id="UP000029391"/>
    </source>
</evidence>